<organism evidence="7 8">
    <name type="scientific">Brochothrix thermosphacta</name>
    <name type="common">Microbacterium thermosphactum</name>
    <dbReference type="NCBI Taxonomy" id="2756"/>
    <lineage>
        <taxon>Bacteria</taxon>
        <taxon>Bacillati</taxon>
        <taxon>Bacillota</taxon>
        <taxon>Bacilli</taxon>
        <taxon>Bacillales</taxon>
        <taxon>Listeriaceae</taxon>
        <taxon>Brochothrix</taxon>
    </lineage>
</organism>
<keyword evidence="2" id="KW-1003">Cell membrane</keyword>
<accession>A0A1D2LE96</accession>
<sequence length="285" mass="32428">MNKIKLFIQYFIANFKKVDISAVGGQLAYFFFLSLFPMLLFLSALISYLHIDQDSVYKMLKEIVPHDMFALIQGLVDSLLNHQSASLLSIGILGTIWSASNGVNAIGKALDSVYSTAKRRNFFIQRVLSMFFMIFLFIMVGSVAIIGVFGRQIGLFITKLFNLDFNIFENYNIMRWSIVIFVIFTALVLLYRFLPNHKIKFKETIIGAAFTSIAWMIFSYLFSIFIDNFSNYSAIYGSIGAVIILMLWFYLSGIIVIIGGMINAAYATYIKTQLSKKSVLETPYK</sequence>
<dbReference type="GeneID" id="66536820"/>
<feature type="transmembrane region" description="Helical" evidence="6">
    <location>
        <begin position="238"/>
        <end position="267"/>
    </location>
</feature>
<dbReference type="EMBL" id="CP023483">
    <property type="protein sequence ID" value="ATF26461.1"/>
    <property type="molecule type" value="Genomic_DNA"/>
</dbReference>
<evidence type="ECO:0000256" key="6">
    <source>
        <dbReference type="SAM" id="Phobius"/>
    </source>
</evidence>
<name>A0A1D2LE96_BROTH</name>
<dbReference type="RefSeq" id="WP_069125337.1">
    <property type="nucleotide sequence ID" value="NZ_CBCPIX010000005.1"/>
</dbReference>
<feature type="transmembrane region" description="Helical" evidence="6">
    <location>
        <begin position="205"/>
        <end position="226"/>
    </location>
</feature>
<dbReference type="STRING" id="2756.BFR44_08570"/>
<keyword evidence="4 6" id="KW-1133">Transmembrane helix</keyword>
<protein>
    <submittedName>
        <fullName evidence="7">YihY/virulence factor BrkB family protein</fullName>
    </submittedName>
</protein>
<feature type="transmembrane region" description="Helical" evidence="6">
    <location>
        <begin position="27"/>
        <end position="51"/>
    </location>
</feature>
<evidence type="ECO:0000313" key="7">
    <source>
        <dbReference type="EMBL" id="ATF26461.1"/>
    </source>
</evidence>
<dbReference type="PANTHER" id="PTHR30213:SF0">
    <property type="entry name" value="UPF0761 MEMBRANE PROTEIN YIHY"/>
    <property type="match status" value="1"/>
</dbReference>
<dbReference type="NCBIfam" id="TIGR00765">
    <property type="entry name" value="yihY_not_rbn"/>
    <property type="match status" value="1"/>
</dbReference>
<dbReference type="GO" id="GO:0005886">
    <property type="term" value="C:plasma membrane"/>
    <property type="evidence" value="ECO:0007669"/>
    <property type="project" value="UniProtKB-SubCell"/>
</dbReference>
<dbReference type="InterPro" id="IPR017039">
    <property type="entry name" value="Virul_fac_BrkB"/>
</dbReference>
<comment type="subcellular location">
    <subcellularLocation>
        <location evidence="1">Cell membrane</location>
        <topology evidence="1">Multi-pass membrane protein</topology>
    </subcellularLocation>
</comment>
<dbReference type="PIRSF" id="PIRSF035875">
    <property type="entry name" value="RNase_BN"/>
    <property type="match status" value="1"/>
</dbReference>
<evidence type="ECO:0000256" key="4">
    <source>
        <dbReference type="ARBA" id="ARBA00022989"/>
    </source>
</evidence>
<dbReference type="Proteomes" id="UP000243591">
    <property type="component" value="Chromosome"/>
</dbReference>
<dbReference type="OrthoDB" id="9775903at2"/>
<evidence type="ECO:0000256" key="3">
    <source>
        <dbReference type="ARBA" id="ARBA00022692"/>
    </source>
</evidence>
<dbReference type="AlphaFoldDB" id="A0A1D2LE96"/>
<evidence type="ECO:0000256" key="1">
    <source>
        <dbReference type="ARBA" id="ARBA00004651"/>
    </source>
</evidence>
<keyword evidence="3 6" id="KW-0812">Transmembrane</keyword>
<dbReference type="Pfam" id="PF03631">
    <property type="entry name" value="Virul_fac_BrkB"/>
    <property type="match status" value="1"/>
</dbReference>
<evidence type="ECO:0000256" key="5">
    <source>
        <dbReference type="ARBA" id="ARBA00023136"/>
    </source>
</evidence>
<proteinExistence type="predicted"/>
<gene>
    <name evidence="7" type="ORF">CNY62_08730</name>
</gene>
<dbReference type="PANTHER" id="PTHR30213">
    <property type="entry name" value="INNER MEMBRANE PROTEIN YHJD"/>
    <property type="match status" value="1"/>
</dbReference>
<reference evidence="7 8" key="1">
    <citation type="submission" date="2017-09" db="EMBL/GenBank/DDBJ databases">
        <title>Complete Genome Sequences of Two Strains of the Meat Spoilage Bacterium Brochothrix thermosphacta Isolated from Ground Chicken.</title>
        <authorList>
            <person name="Paoli G.C."/>
            <person name="Wijey C."/>
            <person name="Chen C.-Y."/>
            <person name="Nguyen L."/>
            <person name="Yan X."/>
            <person name="Irwin P.L."/>
        </authorList>
    </citation>
    <scope>NUCLEOTIDE SEQUENCE [LARGE SCALE GENOMIC DNA]</scope>
    <source>
        <strain evidence="7 8">BI</strain>
    </source>
</reference>
<dbReference type="KEGG" id="bths:CNY62_08730"/>
<evidence type="ECO:0000256" key="2">
    <source>
        <dbReference type="ARBA" id="ARBA00022475"/>
    </source>
</evidence>
<keyword evidence="8" id="KW-1185">Reference proteome</keyword>
<feature type="transmembrane region" description="Helical" evidence="6">
    <location>
        <begin position="127"/>
        <end position="153"/>
    </location>
</feature>
<keyword evidence="5 6" id="KW-0472">Membrane</keyword>
<evidence type="ECO:0000313" key="8">
    <source>
        <dbReference type="Proteomes" id="UP000243591"/>
    </source>
</evidence>
<feature type="transmembrane region" description="Helical" evidence="6">
    <location>
        <begin position="173"/>
        <end position="193"/>
    </location>
</feature>